<dbReference type="Gene3D" id="2.40.50.140">
    <property type="entry name" value="Nucleic acid-binding proteins"/>
    <property type="match status" value="1"/>
</dbReference>
<dbReference type="InterPro" id="IPR051270">
    <property type="entry name" value="Tyrosine-tRNA_ligase_regulator"/>
</dbReference>
<accession>A0A1G2L0D3</accession>
<dbReference type="InterPro" id="IPR004495">
    <property type="entry name" value="Met-tRNA-synth_bsu_C"/>
</dbReference>
<protein>
    <recommendedName>
        <fullName evidence="5">Methionine--tRNA ligase</fullName>
        <ecNumber evidence="4">6.1.1.10</ecNumber>
    </recommendedName>
    <alternativeName>
        <fullName evidence="14">Methionyl-tRNA synthetase</fullName>
    </alternativeName>
</protein>
<feature type="domain" description="TRNA-binding" evidence="17">
    <location>
        <begin position="8"/>
        <end position="116"/>
    </location>
</feature>
<evidence type="ECO:0000256" key="11">
    <source>
        <dbReference type="ARBA" id="ARBA00022884"/>
    </source>
</evidence>
<keyword evidence="9" id="KW-0547">Nucleotide-binding</keyword>
<proteinExistence type="predicted"/>
<keyword evidence="7 16" id="KW-0820">tRNA-binding</keyword>
<dbReference type="GO" id="GO:0006431">
    <property type="term" value="P:methionyl-tRNA aminoacylation"/>
    <property type="evidence" value="ECO:0007669"/>
    <property type="project" value="InterPro"/>
</dbReference>
<sequence>MHMISFEDFRKAELRVVKIISAERVPGSEKLLKLEVDFGNDPSADSERGRRQIIAGIGKKYDPEFLIGKEIVIVANLEPRSIMGLESQGMLLAADGGEGPVLLVPDKEVPPGSAIR</sequence>
<dbReference type="GO" id="GO:0005524">
    <property type="term" value="F:ATP binding"/>
    <property type="evidence" value="ECO:0007669"/>
    <property type="project" value="UniProtKB-KW"/>
</dbReference>
<evidence type="ECO:0000256" key="1">
    <source>
        <dbReference type="ARBA" id="ARBA00003314"/>
    </source>
</evidence>
<comment type="subunit">
    <text evidence="3">Homodimer.</text>
</comment>
<gene>
    <name evidence="18" type="ORF">A2934_02750</name>
</gene>
<keyword evidence="8 18" id="KW-0436">Ligase</keyword>
<dbReference type="PANTHER" id="PTHR11586">
    <property type="entry name" value="TRNA-AMINOACYLATION COFACTOR ARC1 FAMILY MEMBER"/>
    <property type="match status" value="1"/>
</dbReference>
<dbReference type="GO" id="GO:0004825">
    <property type="term" value="F:methionine-tRNA ligase activity"/>
    <property type="evidence" value="ECO:0007669"/>
    <property type="project" value="UniProtKB-EC"/>
</dbReference>
<dbReference type="EC" id="6.1.1.10" evidence="4"/>
<evidence type="ECO:0000313" key="18">
    <source>
        <dbReference type="EMBL" id="OHA05197.1"/>
    </source>
</evidence>
<dbReference type="Pfam" id="PF01588">
    <property type="entry name" value="tRNA_bind"/>
    <property type="match status" value="1"/>
</dbReference>
<dbReference type="PROSITE" id="PS50886">
    <property type="entry name" value="TRBD"/>
    <property type="match status" value="1"/>
</dbReference>
<comment type="catalytic activity">
    <reaction evidence="15">
        <text>tRNA(Met) + L-methionine + ATP = L-methionyl-tRNA(Met) + AMP + diphosphate</text>
        <dbReference type="Rhea" id="RHEA:13481"/>
        <dbReference type="Rhea" id="RHEA-COMP:9667"/>
        <dbReference type="Rhea" id="RHEA-COMP:9698"/>
        <dbReference type="ChEBI" id="CHEBI:30616"/>
        <dbReference type="ChEBI" id="CHEBI:33019"/>
        <dbReference type="ChEBI" id="CHEBI:57844"/>
        <dbReference type="ChEBI" id="CHEBI:78442"/>
        <dbReference type="ChEBI" id="CHEBI:78530"/>
        <dbReference type="ChEBI" id="CHEBI:456215"/>
        <dbReference type="EC" id="6.1.1.10"/>
    </reaction>
</comment>
<evidence type="ECO:0000256" key="9">
    <source>
        <dbReference type="ARBA" id="ARBA00022741"/>
    </source>
</evidence>
<dbReference type="FunFam" id="2.40.50.140:FF:000042">
    <property type="entry name" value="Methionine--tRNA ligase"/>
    <property type="match status" value="1"/>
</dbReference>
<dbReference type="InterPro" id="IPR012340">
    <property type="entry name" value="NA-bd_OB-fold"/>
</dbReference>
<evidence type="ECO:0000256" key="14">
    <source>
        <dbReference type="ARBA" id="ARBA00030904"/>
    </source>
</evidence>
<evidence type="ECO:0000313" key="19">
    <source>
        <dbReference type="Proteomes" id="UP000177982"/>
    </source>
</evidence>
<evidence type="ECO:0000256" key="12">
    <source>
        <dbReference type="ARBA" id="ARBA00022917"/>
    </source>
</evidence>
<comment type="function">
    <text evidence="1">Is required not only for elongation of protein synthesis but also for the initiation of all mRNA translation through initiator tRNA(fMet) aminoacylation.</text>
</comment>
<comment type="caution">
    <text evidence="18">The sequence shown here is derived from an EMBL/GenBank/DDBJ whole genome shotgun (WGS) entry which is preliminary data.</text>
</comment>
<keyword evidence="6" id="KW-0963">Cytoplasm</keyword>
<dbReference type="PANTHER" id="PTHR11586:SF37">
    <property type="entry name" value="TRNA-BINDING DOMAIN-CONTAINING PROTEIN"/>
    <property type="match status" value="1"/>
</dbReference>
<dbReference type="Proteomes" id="UP000177982">
    <property type="component" value="Unassembled WGS sequence"/>
</dbReference>
<evidence type="ECO:0000259" key="17">
    <source>
        <dbReference type="PROSITE" id="PS50886"/>
    </source>
</evidence>
<dbReference type="AlphaFoldDB" id="A0A1G2L0D3"/>
<name>A0A1G2L0D3_9BACT</name>
<evidence type="ECO:0000256" key="2">
    <source>
        <dbReference type="ARBA" id="ARBA00004496"/>
    </source>
</evidence>
<dbReference type="InterPro" id="IPR002547">
    <property type="entry name" value="tRNA-bd_dom"/>
</dbReference>
<keyword evidence="10" id="KW-0067">ATP-binding</keyword>
<dbReference type="GO" id="GO:0005737">
    <property type="term" value="C:cytoplasm"/>
    <property type="evidence" value="ECO:0007669"/>
    <property type="project" value="UniProtKB-SubCell"/>
</dbReference>
<evidence type="ECO:0000256" key="16">
    <source>
        <dbReference type="PROSITE-ProRule" id="PRU00209"/>
    </source>
</evidence>
<dbReference type="CDD" id="cd02800">
    <property type="entry name" value="tRNA_bind_EcMetRS_like"/>
    <property type="match status" value="1"/>
</dbReference>
<evidence type="ECO:0000256" key="10">
    <source>
        <dbReference type="ARBA" id="ARBA00022840"/>
    </source>
</evidence>
<evidence type="ECO:0000256" key="15">
    <source>
        <dbReference type="ARBA" id="ARBA00047364"/>
    </source>
</evidence>
<keyword evidence="11 16" id="KW-0694">RNA-binding</keyword>
<dbReference type="SUPFAM" id="SSF50249">
    <property type="entry name" value="Nucleic acid-binding proteins"/>
    <property type="match status" value="1"/>
</dbReference>
<reference evidence="18 19" key="1">
    <citation type="journal article" date="2016" name="Nat. Commun.">
        <title>Thousands of microbial genomes shed light on interconnected biogeochemical processes in an aquifer system.</title>
        <authorList>
            <person name="Anantharaman K."/>
            <person name="Brown C.T."/>
            <person name="Hug L.A."/>
            <person name="Sharon I."/>
            <person name="Castelle C.J."/>
            <person name="Probst A.J."/>
            <person name="Thomas B.C."/>
            <person name="Singh A."/>
            <person name="Wilkins M.J."/>
            <person name="Karaoz U."/>
            <person name="Brodie E.L."/>
            <person name="Williams K.H."/>
            <person name="Hubbard S.S."/>
            <person name="Banfield J.F."/>
        </authorList>
    </citation>
    <scope>NUCLEOTIDE SEQUENCE [LARGE SCALE GENOMIC DNA]</scope>
</reference>
<comment type="subcellular location">
    <subcellularLocation>
        <location evidence="2">Cytoplasm</location>
    </subcellularLocation>
</comment>
<evidence type="ECO:0000256" key="7">
    <source>
        <dbReference type="ARBA" id="ARBA00022555"/>
    </source>
</evidence>
<keyword evidence="12" id="KW-0648">Protein biosynthesis</keyword>
<evidence type="ECO:0000256" key="5">
    <source>
        <dbReference type="ARBA" id="ARBA00018753"/>
    </source>
</evidence>
<keyword evidence="13" id="KW-0030">Aminoacyl-tRNA synthetase</keyword>
<dbReference type="EMBL" id="MHQO01000058">
    <property type="protein sequence ID" value="OHA05197.1"/>
    <property type="molecule type" value="Genomic_DNA"/>
</dbReference>
<evidence type="ECO:0000256" key="3">
    <source>
        <dbReference type="ARBA" id="ARBA00011738"/>
    </source>
</evidence>
<evidence type="ECO:0000256" key="4">
    <source>
        <dbReference type="ARBA" id="ARBA00012838"/>
    </source>
</evidence>
<evidence type="ECO:0000256" key="13">
    <source>
        <dbReference type="ARBA" id="ARBA00023146"/>
    </source>
</evidence>
<dbReference type="GO" id="GO:0000049">
    <property type="term" value="F:tRNA binding"/>
    <property type="evidence" value="ECO:0007669"/>
    <property type="project" value="UniProtKB-UniRule"/>
</dbReference>
<evidence type="ECO:0000256" key="6">
    <source>
        <dbReference type="ARBA" id="ARBA00022490"/>
    </source>
</evidence>
<evidence type="ECO:0000256" key="8">
    <source>
        <dbReference type="ARBA" id="ARBA00022598"/>
    </source>
</evidence>
<organism evidence="18 19">
    <name type="scientific">Candidatus Sungbacteria bacterium RIFCSPLOWO2_01_FULL_47_10</name>
    <dbReference type="NCBI Taxonomy" id="1802276"/>
    <lineage>
        <taxon>Bacteria</taxon>
        <taxon>Candidatus Sungiibacteriota</taxon>
    </lineage>
</organism>